<dbReference type="KEGG" id="cem:LH23_10750"/>
<sequence>MTFFGGEGTVVLRGVFESKSKKVSNLVLSTMFTFNRMNNSFVLTSKKNTVEMNYEKETLKNILPEFYYKQGVDVIYDILPQGKDYLFLRGGIPVFMCRR</sequence>
<dbReference type="EMBL" id="CP009458">
    <property type="protein sequence ID" value="AIR61125.1"/>
    <property type="molecule type" value="Genomic_DNA"/>
</dbReference>
<gene>
    <name evidence="1" type="ORF">LH23_10750</name>
</gene>
<dbReference type="AlphaFoldDB" id="A0AAN0S534"/>
<protein>
    <submittedName>
        <fullName evidence="1">Uncharacterized protein</fullName>
    </submittedName>
</protein>
<evidence type="ECO:0000313" key="1">
    <source>
        <dbReference type="EMBL" id="AIR61125.1"/>
    </source>
</evidence>
<proteinExistence type="predicted"/>
<evidence type="ECO:0000313" key="2">
    <source>
        <dbReference type="Proteomes" id="UP000029516"/>
    </source>
</evidence>
<reference evidence="1 2" key="1">
    <citation type="submission" date="2014-09" db="EMBL/GenBank/DDBJ databases">
        <authorList>
            <person name="Chan K.-G."/>
        </authorList>
    </citation>
    <scope>NUCLEOTIDE SEQUENCE [LARGE SCALE GENOMIC DNA]</scope>
    <source>
        <strain evidence="1 2">M006</strain>
    </source>
</reference>
<dbReference type="Proteomes" id="UP000029516">
    <property type="component" value="Chromosome"/>
</dbReference>
<name>A0AAN0S534_9ENTR</name>
<accession>A0AAN0S534</accession>
<organism evidence="1 2">
    <name type="scientific">Cedecea neteri</name>
    <dbReference type="NCBI Taxonomy" id="158822"/>
    <lineage>
        <taxon>Bacteria</taxon>
        <taxon>Pseudomonadati</taxon>
        <taxon>Pseudomonadota</taxon>
        <taxon>Gammaproteobacteria</taxon>
        <taxon>Enterobacterales</taxon>
        <taxon>Enterobacteriaceae</taxon>
        <taxon>Cedecea</taxon>
    </lineage>
</organism>